<dbReference type="Proteomes" id="UP001595713">
    <property type="component" value="Unassembled WGS sequence"/>
</dbReference>
<feature type="chain" id="PRO_5046595065" evidence="3">
    <location>
        <begin position="31"/>
        <end position="532"/>
    </location>
</feature>
<feature type="domain" description="Type II/III secretion system secretin-like" evidence="4">
    <location>
        <begin position="281"/>
        <end position="440"/>
    </location>
</feature>
<proteinExistence type="inferred from homology"/>
<keyword evidence="7" id="KW-1185">Reference proteome</keyword>
<sequence>MRILPSPSRWPLAVALLAGTLGGTSAPLLAQTAASAPVLQVNTGRGRLITLARPMTDLFVASDTIADVQIRSPTQMYVFGKAPGETTISATNKAGAVVYSATVRVINNYDSIQQMLGLAMPDARIAATSMNGLILLTGTVSSPADASEAERLVQAFVGDATKVLSRLRTATPLQVNLQVRFAEVSRSFSKNIAANLTTLDGTGGFKFGIGSGRSPASTYTTDPRLPLGVGQAVQGYTIDPITGQVVLRAGTTITPGSQRTTIGGLTKLLGLDLLGALDLGERTGQASTLANPNLTALSGETGTFLAGGEIPIPISAGLGAVSVEFKQYGVSLSYTPTVLADGRISLRVRPEVSQLDYSNAVTVGGTSIPGLSTRRAETTVELGSGQSFMIAGLLQNNHNNSFEKTPGAGDVPILGALFRSNAFQRNETELMIVITPYLVKPVNANDIVLPTDGYQAPTDASRILFGKLDGSVSGSERPKPSMAPPATVVPAFGAVAPALPTPKSDDRREEKAPPAAKPNAKKGATAAPGFSL</sequence>
<reference evidence="7" key="1">
    <citation type="journal article" date="2019" name="Int. J. Syst. Evol. Microbiol.">
        <title>The Global Catalogue of Microorganisms (GCM) 10K type strain sequencing project: providing services to taxonomists for standard genome sequencing and annotation.</title>
        <authorList>
            <consortium name="The Broad Institute Genomics Platform"/>
            <consortium name="The Broad Institute Genome Sequencing Center for Infectious Disease"/>
            <person name="Wu L."/>
            <person name="Ma J."/>
        </authorList>
    </citation>
    <scope>NUCLEOTIDE SEQUENCE [LARGE SCALE GENOMIC DNA]</scope>
    <source>
        <strain evidence="7">KCTC 42739</strain>
    </source>
</reference>
<dbReference type="Pfam" id="PF13629">
    <property type="entry name" value="T2SS-T3SS_pil_N"/>
    <property type="match status" value="1"/>
</dbReference>
<feature type="compositionally biased region" description="Low complexity" evidence="2">
    <location>
        <begin position="513"/>
        <end position="532"/>
    </location>
</feature>
<comment type="caution">
    <text evidence="6">The sequence shown here is derived from an EMBL/GenBank/DDBJ whole genome shotgun (WGS) entry which is preliminary data.</text>
</comment>
<dbReference type="PANTHER" id="PTHR30332">
    <property type="entry name" value="PROBABLE GENERAL SECRETION PATHWAY PROTEIN D"/>
    <property type="match status" value="1"/>
</dbReference>
<dbReference type="InterPro" id="IPR050810">
    <property type="entry name" value="Bact_Secretion_Sys_Channel"/>
</dbReference>
<dbReference type="InterPro" id="IPR004846">
    <property type="entry name" value="T2SS/T3SS_dom"/>
</dbReference>
<feature type="signal peptide" evidence="3">
    <location>
        <begin position="1"/>
        <end position="30"/>
    </location>
</feature>
<dbReference type="PANTHER" id="PTHR30332:SF17">
    <property type="entry name" value="TYPE IV PILIATION SYSTEM PROTEIN DR_0774-RELATED"/>
    <property type="match status" value="1"/>
</dbReference>
<dbReference type="RefSeq" id="WP_261294458.1">
    <property type="nucleotide sequence ID" value="NZ_JANQBK010000008.1"/>
</dbReference>
<feature type="region of interest" description="Disordered" evidence="2">
    <location>
        <begin position="493"/>
        <end position="532"/>
    </location>
</feature>
<dbReference type="InterPro" id="IPR032789">
    <property type="entry name" value="T2SS-T3SS_pil_N"/>
</dbReference>
<keyword evidence="3" id="KW-0732">Signal</keyword>
<dbReference type="InterPro" id="IPR001775">
    <property type="entry name" value="GspD/PilQ"/>
</dbReference>
<evidence type="ECO:0000313" key="7">
    <source>
        <dbReference type="Proteomes" id="UP001595713"/>
    </source>
</evidence>
<comment type="similarity">
    <text evidence="1">Belongs to the bacterial secretin family.</text>
</comment>
<dbReference type="EMBL" id="JBHRXP010000009">
    <property type="protein sequence ID" value="MFC3582120.1"/>
    <property type="molecule type" value="Genomic_DNA"/>
</dbReference>
<name>A0ABV7T181_9SPHN</name>
<evidence type="ECO:0000313" key="6">
    <source>
        <dbReference type="EMBL" id="MFC3582120.1"/>
    </source>
</evidence>
<evidence type="ECO:0000256" key="3">
    <source>
        <dbReference type="SAM" id="SignalP"/>
    </source>
</evidence>
<organism evidence="6 7">
    <name type="scientific">Sphingomonas hylomeconis</name>
    <dbReference type="NCBI Taxonomy" id="1395958"/>
    <lineage>
        <taxon>Bacteria</taxon>
        <taxon>Pseudomonadati</taxon>
        <taxon>Pseudomonadota</taxon>
        <taxon>Alphaproteobacteria</taxon>
        <taxon>Sphingomonadales</taxon>
        <taxon>Sphingomonadaceae</taxon>
        <taxon>Sphingomonas</taxon>
    </lineage>
</organism>
<evidence type="ECO:0000259" key="4">
    <source>
        <dbReference type="Pfam" id="PF00263"/>
    </source>
</evidence>
<feature type="compositionally biased region" description="Basic and acidic residues" evidence="2">
    <location>
        <begin position="503"/>
        <end position="512"/>
    </location>
</feature>
<accession>A0ABV7T181</accession>
<evidence type="ECO:0000259" key="5">
    <source>
        <dbReference type="Pfam" id="PF13629"/>
    </source>
</evidence>
<dbReference type="Pfam" id="PF00263">
    <property type="entry name" value="Secretin"/>
    <property type="match status" value="1"/>
</dbReference>
<evidence type="ECO:0000256" key="2">
    <source>
        <dbReference type="SAM" id="MobiDB-lite"/>
    </source>
</evidence>
<evidence type="ECO:0000256" key="1">
    <source>
        <dbReference type="RuleBase" id="RU004003"/>
    </source>
</evidence>
<dbReference type="PRINTS" id="PR00811">
    <property type="entry name" value="BCTERIALGSPD"/>
</dbReference>
<protein>
    <submittedName>
        <fullName evidence="6">Type II and III secretion system protein family protein</fullName>
    </submittedName>
</protein>
<feature type="domain" description="Pilus formation protein N-terminal" evidence="5">
    <location>
        <begin position="36"/>
        <end position="105"/>
    </location>
</feature>
<gene>
    <name evidence="6" type="ORF">ACFONA_18265</name>
</gene>